<name>A0A0E0LEM5_ORYPU</name>
<reference evidence="1" key="1">
    <citation type="submission" date="2015-04" db="UniProtKB">
        <authorList>
            <consortium name="EnsemblPlants"/>
        </authorList>
    </citation>
    <scope>IDENTIFICATION</scope>
</reference>
<evidence type="ECO:0000313" key="1">
    <source>
        <dbReference type="EnsemblPlants" id="OPUNC06G22310.1"/>
    </source>
</evidence>
<organism evidence="1">
    <name type="scientific">Oryza punctata</name>
    <name type="common">Red rice</name>
    <dbReference type="NCBI Taxonomy" id="4537"/>
    <lineage>
        <taxon>Eukaryota</taxon>
        <taxon>Viridiplantae</taxon>
        <taxon>Streptophyta</taxon>
        <taxon>Embryophyta</taxon>
        <taxon>Tracheophyta</taxon>
        <taxon>Spermatophyta</taxon>
        <taxon>Magnoliopsida</taxon>
        <taxon>Liliopsida</taxon>
        <taxon>Poales</taxon>
        <taxon>Poaceae</taxon>
        <taxon>BOP clade</taxon>
        <taxon>Oryzoideae</taxon>
        <taxon>Oryzeae</taxon>
        <taxon>Oryzinae</taxon>
        <taxon>Oryza</taxon>
    </lineage>
</organism>
<dbReference type="AlphaFoldDB" id="A0A0E0LEM5"/>
<sequence>MAAGYVIHGAPPGQIGEHASTQPTTAFAAGVVAIAPWLVNQVATVDSPLHVQRIGIHLCPSREAPPATDPLASPSSTLLRLLPYAAVVHTSSIA</sequence>
<dbReference type="Proteomes" id="UP000026962">
    <property type="component" value="Chromosome 6"/>
</dbReference>
<accession>A0A0E0LEM5</accession>
<keyword evidence="2" id="KW-1185">Reference proteome</keyword>
<dbReference type="Gramene" id="OPUNC06G22310.1">
    <property type="protein sequence ID" value="OPUNC06G22310.1"/>
    <property type="gene ID" value="OPUNC06G22310"/>
</dbReference>
<dbReference type="HOGENOM" id="CLU_2389960_0_0_1"/>
<evidence type="ECO:0000313" key="2">
    <source>
        <dbReference type="Proteomes" id="UP000026962"/>
    </source>
</evidence>
<protein>
    <submittedName>
        <fullName evidence="1">Uncharacterized protein</fullName>
    </submittedName>
</protein>
<dbReference type="EnsemblPlants" id="OPUNC06G22310.1">
    <property type="protein sequence ID" value="OPUNC06G22310.1"/>
    <property type="gene ID" value="OPUNC06G22310"/>
</dbReference>
<reference evidence="1" key="2">
    <citation type="submission" date="2018-05" db="EMBL/GenBank/DDBJ databases">
        <title>OpunRS2 (Oryza punctata Reference Sequence Version 2).</title>
        <authorList>
            <person name="Zhang J."/>
            <person name="Kudrna D."/>
            <person name="Lee S."/>
            <person name="Talag J."/>
            <person name="Welchert J."/>
            <person name="Wing R.A."/>
        </authorList>
    </citation>
    <scope>NUCLEOTIDE SEQUENCE [LARGE SCALE GENOMIC DNA]</scope>
</reference>
<proteinExistence type="predicted"/>